<organism evidence="3 4">
    <name type="scientific">Microtetraspora glauca</name>
    <dbReference type="NCBI Taxonomy" id="1996"/>
    <lineage>
        <taxon>Bacteria</taxon>
        <taxon>Bacillati</taxon>
        <taxon>Actinomycetota</taxon>
        <taxon>Actinomycetes</taxon>
        <taxon>Streptosporangiales</taxon>
        <taxon>Streptosporangiaceae</taxon>
        <taxon>Microtetraspora</taxon>
    </lineage>
</organism>
<dbReference type="EMBL" id="JBFALK010000036">
    <property type="protein sequence ID" value="MEV0974864.1"/>
    <property type="molecule type" value="Genomic_DNA"/>
</dbReference>
<dbReference type="Proteomes" id="UP001551675">
    <property type="component" value="Unassembled WGS sequence"/>
</dbReference>
<reference evidence="3 4" key="1">
    <citation type="submission" date="2024-06" db="EMBL/GenBank/DDBJ databases">
        <title>The Natural Products Discovery Center: Release of the First 8490 Sequenced Strains for Exploring Actinobacteria Biosynthetic Diversity.</title>
        <authorList>
            <person name="Kalkreuter E."/>
            <person name="Kautsar S.A."/>
            <person name="Yang D."/>
            <person name="Bader C.D."/>
            <person name="Teijaro C.N."/>
            <person name="Fluegel L."/>
            <person name="Davis C.M."/>
            <person name="Simpson J.R."/>
            <person name="Lauterbach L."/>
            <person name="Steele A.D."/>
            <person name="Gui C."/>
            <person name="Meng S."/>
            <person name="Li G."/>
            <person name="Viehrig K."/>
            <person name="Ye F."/>
            <person name="Su P."/>
            <person name="Kiefer A.F."/>
            <person name="Nichols A."/>
            <person name="Cepeda A.J."/>
            <person name="Yan W."/>
            <person name="Fan B."/>
            <person name="Jiang Y."/>
            <person name="Adhikari A."/>
            <person name="Zheng C.-J."/>
            <person name="Schuster L."/>
            <person name="Cowan T.M."/>
            <person name="Smanski M.J."/>
            <person name="Chevrette M.G."/>
            <person name="De Carvalho L.P.S."/>
            <person name="Shen B."/>
        </authorList>
    </citation>
    <scope>NUCLEOTIDE SEQUENCE [LARGE SCALE GENOMIC DNA]</scope>
    <source>
        <strain evidence="3 4">NPDC050100</strain>
    </source>
</reference>
<feature type="compositionally biased region" description="Polar residues" evidence="1">
    <location>
        <begin position="339"/>
        <end position="348"/>
    </location>
</feature>
<feature type="region of interest" description="Disordered" evidence="1">
    <location>
        <begin position="332"/>
        <end position="364"/>
    </location>
</feature>
<keyword evidence="4" id="KW-1185">Reference proteome</keyword>
<keyword evidence="3" id="KW-0378">Hydrolase</keyword>
<proteinExistence type="predicted"/>
<protein>
    <submittedName>
        <fullName evidence="3">Alpha/beta fold hydrolase</fullName>
    </submittedName>
</protein>
<name>A0ABV3GTC3_MICGL</name>
<dbReference type="GO" id="GO:0016787">
    <property type="term" value="F:hydrolase activity"/>
    <property type="evidence" value="ECO:0007669"/>
    <property type="project" value="UniProtKB-KW"/>
</dbReference>
<dbReference type="InterPro" id="IPR000073">
    <property type="entry name" value="AB_hydrolase_1"/>
</dbReference>
<dbReference type="SUPFAM" id="SSF53474">
    <property type="entry name" value="alpha/beta-Hydrolases"/>
    <property type="match status" value="1"/>
</dbReference>
<dbReference type="PANTHER" id="PTHR43798:SF5">
    <property type="entry name" value="MONOACYLGLYCEROL LIPASE ABHD6"/>
    <property type="match status" value="1"/>
</dbReference>
<dbReference type="InterPro" id="IPR029058">
    <property type="entry name" value="AB_hydrolase_fold"/>
</dbReference>
<dbReference type="PANTHER" id="PTHR43798">
    <property type="entry name" value="MONOACYLGLYCEROL LIPASE"/>
    <property type="match status" value="1"/>
</dbReference>
<feature type="domain" description="AB hydrolase-1" evidence="2">
    <location>
        <begin position="85"/>
        <end position="323"/>
    </location>
</feature>
<dbReference type="Pfam" id="PF12697">
    <property type="entry name" value="Abhydrolase_6"/>
    <property type="match status" value="1"/>
</dbReference>
<comment type="caution">
    <text evidence="3">The sequence shown here is derived from an EMBL/GenBank/DDBJ whole genome shotgun (WGS) entry which is preliminary data.</text>
</comment>
<dbReference type="RefSeq" id="WP_358141936.1">
    <property type="nucleotide sequence ID" value="NZ_JBFALK010000036.1"/>
</dbReference>
<feature type="compositionally biased region" description="Basic and acidic residues" evidence="1">
    <location>
        <begin position="353"/>
        <end position="364"/>
    </location>
</feature>
<dbReference type="Gene3D" id="3.40.50.1820">
    <property type="entry name" value="alpha/beta hydrolase"/>
    <property type="match status" value="1"/>
</dbReference>
<evidence type="ECO:0000256" key="1">
    <source>
        <dbReference type="SAM" id="MobiDB-lite"/>
    </source>
</evidence>
<accession>A0ABV3GTC3</accession>
<evidence type="ECO:0000313" key="4">
    <source>
        <dbReference type="Proteomes" id="UP001551675"/>
    </source>
</evidence>
<dbReference type="PRINTS" id="PR00111">
    <property type="entry name" value="ABHYDROLASE"/>
</dbReference>
<evidence type="ECO:0000313" key="3">
    <source>
        <dbReference type="EMBL" id="MEV0974864.1"/>
    </source>
</evidence>
<evidence type="ECO:0000259" key="2">
    <source>
        <dbReference type="Pfam" id="PF12697"/>
    </source>
</evidence>
<sequence>MAVLASPFTAATYLGGGMRRTRTWATEQVRRWTGGTSPASSVQVKNVPEGAIPAAVKGVSFVEARPEGLAPMTLAYERHGSGEPVVLLHGLGSRRQAWDPVVPLLVAEREVITVDLPGFGESPESPACVPCDLPTVVSELGAVFTALGLDRPHVVGHSLGGLIALRLAQAHLARSVIALAPAGFWNEAERRYAYAVLAAAHQMARLPDSIVVPLSKTPVGRVALTGTLYGRPELCPPDAVAASLQAMRQAAGFAATLRAGRAPDLFLGDIPGVPVTIAWGSGDHILPIRQAARAAAMIPGARMVRLPGCGHIPMNDTPEVVARIILQGTTVPPDPTWPRYTSPTSCTLKRQRPPGEPDETPRAV</sequence>
<dbReference type="InterPro" id="IPR050266">
    <property type="entry name" value="AB_hydrolase_sf"/>
</dbReference>
<gene>
    <name evidence="3" type="ORF">AB0I59_40280</name>
</gene>